<dbReference type="EMBL" id="CAFBLR010000257">
    <property type="protein sequence ID" value="CAB4885759.1"/>
    <property type="molecule type" value="Genomic_DNA"/>
</dbReference>
<keyword evidence="6" id="KW-0443">Lipid metabolism</keyword>
<dbReference type="SUPFAM" id="SSF56214">
    <property type="entry name" value="4'-phosphopantetheinyl transferase"/>
    <property type="match status" value="1"/>
</dbReference>
<proteinExistence type="inferred from homology"/>
<dbReference type="Gene3D" id="3.90.470.20">
    <property type="entry name" value="4'-phosphopantetheinyl transferase domain"/>
    <property type="match status" value="1"/>
</dbReference>
<protein>
    <submittedName>
        <fullName evidence="14">Unannotated protein</fullName>
    </submittedName>
</protein>
<feature type="domain" description="4'-phosphopantetheinyl transferase" evidence="8">
    <location>
        <begin position="3"/>
        <end position="100"/>
    </location>
</feature>
<keyword evidence="7" id="KW-0275">Fatty acid biosynthesis</keyword>
<dbReference type="GO" id="GO:0006633">
    <property type="term" value="P:fatty acid biosynthetic process"/>
    <property type="evidence" value="ECO:0007669"/>
    <property type="project" value="UniProtKB-KW"/>
</dbReference>
<reference evidence="14" key="1">
    <citation type="submission" date="2020-05" db="EMBL/GenBank/DDBJ databases">
        <authorList>
            <person name="Chiriac C."/>
            <person name="Salcher M."/>
            <person name="Ghai R."/>
            <person name="Kavagutti S V."/>
        </authorList>
    </citation>
    <scope>NUCLEOTIDE SEQUENCE</scope>
</reference>
<dbReference type="InterPro" id="IPR002582">
    <property type="entry name" value="ACPS"/>
</dbReference>
<evidence type="ECO:0000259" key="8">
    <source>
        <dbReference type="Pfam" id="PF01648"/>
    </source>
</evidence>
<dbReference type="NCBIfam" id="TIGR00556">
    <property type="entry name" value="pantethn_trn"/>
    <property type="match status" value="1"/>
</dbReference>
<evidence type="ECO:0000313" key="12">
    <source>
        <dbReference type="EMBL" id="CAB4885759.1"/>
    </source>
</evidence>
<dbReference type="EMBL" id="CAEZXX010000184">
    <property type="protein sequence ID" value="CAB4725579.1"/>
    <property type="molecule type" value="Genomic_DNA"/>
</dbReference>
<keyword evidence="4" id="KW-0276">Fatty acid metabolism</keyword>
<evidence type="ECO:0000313" key="14">
    <source>
        <dbReference type="EMBL" id="CAB5068170.1"/>
    </source>
</evidence>
<gene>
    <name evidence="9" type="ORF">UFOPK2602_02044</name>
    <name evidence="10" type="ORF">UFOPK2806_02582</name>
    <name evidence="11" type="ORF">UFOPK3001_00549</name>
    <name evidence="12" type="ORF">UFOPK3417_01909</name>
    <name evidence="13" type="ORF">UFOPK3954_00112</name>
    <name evidence="14" type="ORF">UFOPK4306_02310</name>
</gene>
<dbReference type="HAMAP" id="MF_00101">
    <property type="entry name" value="AcpS"/>
    <property type="match status" value="1"/>
</dbReference>
<dbReference type="Pfam" id="PF01648">
    <property type="entry name" value="ACPS"/>
    <property type="match status" value="1"/>
</dbReference>
<evidence type="ECO:0000256" key="7">
    <source>
        <dbReference type="ARBA" id="ARBA00023160"/>
    </source>
</evidence>
<dbReference type="GO" id="GO:0008897">
    <property type="term" value="F:holo-[acyl-carrier-protein] synthase activity"/>
    <property type="evidence" value="ECO:0007669"/>
    <property type="project" value="InterPro"/>
</dbReference>
<dbReference type="AlphaFoldDB" id="A0A6J7UQ86"/>
<evidence type="ECO:0000256" key="5">
    <source>
        <dbReference type="ARBA" id="ARBA00022842"/>
    </source>
</evidence>
<evidence type="ECO:0000256" key="4">
    <source>
        <dbReference type="ARBA" id="ARBA00022832"/>
    </source>
</evidence>
<evidence type="ECO:0000256" key="3">
    <source>
        <dbReference type="ARBA" id="ARBA00022723"/>
    </source>
</evidence>
<dbReference type="InterPro" id="IPR037143">
    <property type="entry name" value="4-PPantetheinyl_Trfase_dom_sf"/>
</dbReference>
<organism evidence="14">
    <name type="scientific">freshwater metagenome</name>
    <dbReference type="NCBI Taxonomy" id="449393"/>
    <lineage>
        <taxon>unclassified sequences</taxon>
        <taxon>metagenomes</taxon>
        <taxon>ecological metagenomes</taxon>
    </lineage>
</organism>
<dbReference type="EMBL" id="CAEZYY010000068">
    <property type="protein sequence ID" value="CAB4773687.1"/>
    <property type="molecule type" value="Genomic_DNA"/>
</dbReference>
<dbReference type="EMBL" id="CAFBON010000006">
    <property type="protein sequence ID" value="CAB4973975.1"/>
    <property type="molecule type" value="Genomic_DNA"/>
</dbReference>
<keyword evidence="1" id="KW-0444">Lipid biosynthesis</keyword>
<evidence type="ECO:0000313" key="9">
    <source>
        <dbReference type="EMBL" id="CAB4725579.1"/>
    </source>
</evidence>
<keyword evidence="3" id="KW-0479">Metal-binding</keyword>
<keyword evidence="2" id="KW-0808">Transferase</keyword>
<evidence type="ECO:0000256" key="1">
    <source>
        <dbReference type="ARBA" id="ARBA00022516"/>
    </source>
</evidence>
<evidence type="ECO:0000313" key="11">
    <source>
        <dbReference type="EMBL" id="CAB4794705.1"/>
    </source>
</evidence>
<keyword evidence="5" id="KW-0460">Magnesium</keyword>
<evidence type="ECO:0000313" key="10">
    <source>
        <dbReference type="EMBL" id="CAB4773687.1"/>
    </source>
</evidence>
<name>A0A6J7UQ86_9ZZZZ</name>
<dbReference type="InterPro" id="IPR008278">
    <property type="entry name" value="4-PPantetheinyl_Trfase_dom"/>
</dbReference>
<dbReference type="EMBL" id="CAFBQP010000129">
    <property type="protein sequence ID" value="CAB5068170.1"/>
    <property type="molecule type" value="Genomic_DNA"/>
</dbReference>
<dbReference type="EMBL" id="CAFAAJ010000024">
    <property type="protein sequence ID" value="CAB4794705.1"/>
    <property type="molecule type" value="Genomic_DNA"/>
</dbReference>
<dbReference type="InterPro" id="IPR004568">
    <property type="entry name" value="Ppantetheine-prot_Trfase_dom"/>
</dbReference>
<sequence length="121" mass="13050">MIGIGIDAVDVDRFRVSLHRTPTLRTRLFTEEELQYLAPRVDPVPGLAARFAAREAAMKALDQGLGAWGFHDISVVRDGLGPPRLLVVGRAAEVASGFGVRSWKVSLTHTDTVAMAVVTAL</sequence>
<evidence type="ECO:0000313" key="13">
    <source>
        <dbReference type="EMBL" id="CAB4973975.1"/>
    </source>
</evidence>
<accession>A0A6J7UQ86</accession>
<evidence type="ECO:0000256" key="2">
    <source>
        <dbReference type="ARBA" id="ARBA00022679"/>
    </source>
</evidence>
<evidence type="ECO:0000256" key="6">
    <source>
        <dbReference type="ARBA" id="ARBA00023098"/>
    </source>
</evidence>
<dbReference type="GO" id="GO:0000287">
    <property type="term" value="F:magnesium ion binding"/>
    <property type="evidence" value="ECO:0007669"/>
    <property type="project" value="InterPro"/>
</dbReference>
<dbReference type="NCBIfam" id="TIGR00516">
    <property type="entry name" value="acpS"/>
    <property type="match status" value="1"/>
</dbReference>